<feature type="transmembrane region" description="Helical" evidence="4">
    <location>
        <begin position="89"/>
        <end position="120"/>
    </location>
</feature>
<gene>
    <name evidence="6" type="ORF">SM757_19555</name>
</gene>
<feature type="domain" description="Major facilitator superfamily (MFS) profile" evidence="5">
    <location>
        <begin position="23"/>
        <end position="397"/>
    </location>
</feature>
<dbReference type="Pfam" id="PF07690">
    <property type="entry name" value="MFS_1"/>
    <property type="match status" value="2"/>
</dbReference>
<dbReference type="PROSITE" id="PS50850">
    <property type="entry name" value="MFS"/>
    <property type="match status" value="1"/>
</dbReference>
<feature type="transmembrane region" description="Helical" evidence="4">
    <location>
        <begin position="281"/>
        <end position="303"/>
    </location>
</feature>
<organism evidence="6 7">
    <name type="scientific">Azohydromonas lata</name>
    <dbReference type="NCBI Taxonomy" id="45677"/>
    <lineage>
        <taxon>Bacteria</taxon>
        <taxon>Pseudomonadati</taxon>
        <taxon>Pseudomonadota</taxon>
        <taxon>Betaproteobacteria</taxon>
        <taxon>Burkholderiales</taxon>
        <taxon>Sphaerotilaceae</taxon>
        <taxon>Azohydromonas</taxon>
    </lineage>
</organism>
<dbReference type="InterPro" id="IPR020846">
    <property type="entry name" value="MFS_dom"/>
</dbReference>
<proteinExistence type="predicted"/>
<feature type="transmembrane region" description="Helical" evidence="4">
    <location>
        <begin position="309"/>
        <end position="331"/>
    </location>
</feature>
<evidence type="ECO:0000256" key="1">
    <source>
        <dbReference type="ARBA" id="ARBA00022692"/>
    </source>
</evidence>
<evidence type="ECO:0000256" key="4">
    <source>
        <dbReference type="SAM" id="Phobius"/>
    </source>
</evidence>
<feature type="transmembrane region" description="Helical" evidence="4">
    <location>
        <begin position="220"/>
        <end position="245"/>
    </location>
</feature>
<dbReference type="PANTHER" id="PTHR43129:SF1">
    <property type="entry name" value="FOSMIDOMYCIN RESISTANCE PROTEIN"/>
    <property type="match status" value="1"/>
</dbReference>
<dbReference type="SUPFAM" id="SSF103473">
    <property type="entry name" value="MFS general substrate transporter"/>
    <property type="match status" value="1"/>
</dbReference>
<reference evidence="6 7" key="1">
    <citation type="submission" date="2023-11" db="EMBL/GenBank/DDBJ databases">
        <title>Draft genome of Azohydromonas lata strain H1 (DSM1123), a polyhydroxyalkanoate producer.</title>
        <authorList>
            <person name="Traversa D."/>
            <person name="D'Addabbo P."/>
            <person name="Pazzani C."/>
            <person name="Manzari C."/>
            <person name="Chiara M."/>
            <person name="Scrascia M."/>
        </authorList>
    </citation>
    <scope>NUCLEOTIDE SEQUENCE [LARGE SCALE GENOMIC DNA]</scope>
    <source>
        <strain evidence="6 7">H1</strain>
    </source>
</reference>
<evidence type="ECO:0000313" key="7">
    <source>
        <dbReference type="Proteomes" id="UP001293718"/>
    </source>
</evidence>
<evidence type="ECO:0000313" key="6">
    <source>
        <dbReference type="EMBL" id="MDZ5458781.1"/>
    </source>
</evidence>
<keyword evidence="3 4" id="KW-0472">Membrane</keyword>
<dbReference type="EMBL" id="JAXOJX010000034">
    <property type="protein sequence ID" value="MDZ5458781.1"/>
    <property type="molecule type" value="Genomic_DNA"/>
</dbReference>
<keyword evidence="7" id="KW-1185">Reference proteome</keyword>
<feature type="transmembrane region" description="Helical" evidence="4">
    <location>
        <begin position="371"/>
        <end position="392"/>
    </location>
</feature>
<dbReference type="Proteomes" id="UP001293718">
    <property type="component" value="Unassembled WGS sequence"/>
</dbReference>
<feature type="transmembrane region" description="Helical" evidence="4">
    <location>
        <begin position="251"/>
        <end position="269"/>
    </location>
</feature>
<keyword evidence="2 4" id="KW-1133">Transmembrane helix</keyword>
<keyword evidence="1 4" id="KW-0812">Transmembrane</keyword>
<dbReference type="RefSeq" id="WP_322466772.1">
    <property type="nucleotide sequence ID" value="NZ_JAXOJX010000034.1"/>
</dbReference>
<dbReference type="InterPro" id="IPR011701">
    <property type="entry name" value="MFS"/>
</dbReference>
<sequence length="403" mass="41475">MTTPSLAPDSTGRQHATPKANRVLWLSCTAHALHDGYTDLIYVLLPVWQTEFSLTYGALAMLRAVYGGTMACLQLSAGRLSQRIGRRTVLALGTLLAALGYAAASLSGGLLGVCVALAVAGCGSSTQHPLASSAVSHAYGPRARGPLGIYNFAGDLGKAALPAALSFLVAGMPWRHALWVVTALGVLVAASIALFLPSLPHDTPKVQRQKREVPDASSRGFQLLLAIGVLDTAVRMGMLTFLPFLLQAKGISPPMLGTALAMVFIGGAAGKFVCGWLGERLGVTGTVLVTEGGTAACIVAVLLCPLGPALVLLPLLGLMLNGTSSVLYGTVPDLARPGSIERAFAVFYTGTIASGALSPIVYGFLGDYMGIQTATVTTALTALAIVPLALALHPRLAPATPRG</sequence>
<protein>
    <submittedName>
        <fullName evidence="6">MFS transporter</fullName>
    </submittedName>
</protein>
<dbReference type="InterPro" id="IPR036259">
    <property type="entry name" value="MFS_trans_sf"/>
</dbReference>
<dbReference type="Gene3D" id="1.20.1250.20">
    <property type="entry name" value="MFS general substrate transporter like domains"/>
    <property type="match status" value="2"/>
</dbReference>
<feature type="transmembrane region" description="Helical" evidence="4">
    <location>
        <begin position="343"/>
        <end position="365"/>
    </location>
</feature>
<feature type="transmembrane region" description="Helical" evidence="4">
    <location>
        <begin position="177"/>
        <end position="199"/>
    </location>
</feature>
<evidence type="ECO:0000259" key="5">
    <source>
        <dbReference type="PROSITE" id="PS50850"/>
    </source>
</evidence>
<name>A0ABU5IIZ7_9BURK</name>
<dbReference type="PANTHER" id="PTHR43129">
    <property type="entry name" value="FOSMIDOMYCIN RESISTANCE PROTEIN"/>
    <property type="match status" value="1"/>
</dbReference>
<accession>A0ABU5IIZ7</accession>
<evidence type="ECO:0000256" key="3">
    <source>
        <dbReference type="ARBA" id="ARBA00023136"/>
    </source>
</evidence>
<comment type="caution">
    <text evidence="6">The sequence shown here is derived from an EMBL/GenBank/DDBJ whole genome shotgun (WGS) entry which is preliminary data.</text>
</comment>
<evidence type="ECO:0000256" key="2">
    <source>
        <dbReference type="ARBA" id="ARBA00022989"/>
    </source>
</evidence>